<dbReference type="PANTHER" id="PTHR11616">
    <property type="entry name" value="SODIUM/CHLORIDE DEPENDENT TRANSPORTER"/>
    <property type="match status" value="1"/>
</dbReference>
<evidence type="ECO:0000256" key="4">
    <source>
        <dbReference type="ARBA" id="ARBA00022692"/>
    </source>
</evidence>
<organism evidence="10 11">
    <name type="scientific">Paragonimus westermani</name>
    <dbReference type="NCBI Taxonomy" id="34504"/>
    <lineage>
        <taxon>Eukaryota</taxon>
        <taxon>Metazoa</taxon>
        <taxon>Spiralia</taxon>
        <taxon>Lophotrochozoa</taxon>
        <taxon>Platyhelminthes</taxon>
        <taxon>Trematoda</taxon>
        <taxon>Digenea</taxon>
        <taxon>Plagiorchiida</taxon>
        <taxon>Troglotremata</taxon>
        <taxon>Troglotrematidae</taxon>
        <taxon>Paragonimus</taxon>
    </lineage>
</organism>
<feature type="transmembrane region" description="Helical" evidence="9">
    <location>
        <begin position="424"/>
        <end position="447"/>
    </location>
</feature>
<keyword evidence="4 9" id="KW-0812">Transmembrane</keyword>
<feature type="transmembrane region" description="Helical" evidence="9">
    <location>
        <begin position="101"/>
        <end position="120"/>
    </location>
</feature>
<name>A0A8T0DIH4_9TREM</name>
<dbReference type="GO" id="GO:0015179">
    <property type="term" value="F:L-amino acid transmembrane transporter activity"/>
    <property type="evidence" value="ECO:0007669"/>
    <property type="project" value="TreeGrafter"/>
</dbReference>
<dbReference type="EMBL" id="JTDF01003607">
    <property type="protein sequence ID" value="KAF8567673.1"/>
    <property type="molecule type" value="Genomic_DNA"/>
</dbReference>
<dbReference type="GO" id="GO:0089718">
    <property type="term" value="P:amino acid import across plasma membrane"/>
    <property type="evidence" value="ECO:0007669"/>
    <property type="project" value="TreeGrafter"/>
</dbReference>
<keyword evidence="3" id="KW-0813">Transport</keyword>
<sequence>MCDRGSQVSCVSIGFVRLLLIPVCLFPFQLFCKLPIDQYLGSGWSLLCYVLFVSMFAAPFVYLQFVEGAVLRRGMLRSFSDFSPIANVGGISAIVCNFIRLIINGVYLTFCISFIIFSLYHCDGRHCVGSHYMWSSCQDEWSEGDCRDGVETIYSGPTAEEKFLINYALMRPETMNPPLGFPKWFNMDSFVICVQVLSWLVTFLMTFEEARIFIFVLCFLSPITVLLLVAVVVTFGLDYANSTGQLHNFLTRFYTGFSTRIPVEQYARDQFQIQPLFWGFLVTFVHLSQSSNLWNGVFPIVGKWVDGVSTKRYTGWILLIIGWALLAPLPTLLMVFAVSSSYDTAYLRCHLGVDWMTPFVIVPHVLSKFSSHRCLAVAYFGALAFSLLLTQSLLILTTVGNIVDVFVSSSTSQQSVRRKHRISVLVLIPLFCLLGLPLLQRTGFYWIRLVDAYLDRLLVITATLQAVGYIVVYARSQPFHNKRQIRMLLLSTVYGILSVVGFALYLWYAFAASETITDLECHTFLQAPKDDPLRNNFQVLGWIMAVCPILIGLFLQSLAVWAASAQEHRSFCAVLIFGKATQRPILYSAGSRLGYSPDIELY</sequence>
<feature type="transmembrane region" description="Helical" evidence="9">
    <location>
        <begin position="12"/>
        <end position="31"/>
    </location>
</feature>
<gene>
    <name evidence="10" type="ORF">P879_01208</name>
</gene>
<keyword evidence="6 9" id="KW-0472">Membrane</keyword>
<dbReference type="AlphaFoldDB" id="A0A8T0DIH4"/>
<evidence type="ECO:0000256" key="7">
    <source>
        <dbReference type="ARBA" id="ARBA00023180"/>
    </source>
</evidence>
<feature type="transmembrane region" description="Helical" evidence="9">
    <location>
        <begin position="378"/>
        <end position="403"/>
    </location>
</feature>
<evidence type="ECO:0000313" key="11">
    <source>
        <dbReference type="Proteomes" id="UP000699462"/>
    </source>
</evidence>
<feature type="transmembrane region" description="Helical" evidence="9">
    <location>
        <begin position="487"/>
        <end position="510"/>
    </location>
</feature>
<dbReference type="PANTHER" id="PTHR11616:SF321">
    <property type="entry name" value="SODIUM-DEPENDENT NUTRIENT AMINO ACID TRANSPORTER 1-RELATED"/>
    <property type="match status" value="1"/>
</dbReference>
<protein>
    <submittedName>
        <fullName evidence="10">Uncharacterized protein</fullName>
    </submittedName>
</protein>
<dbReference type="PROSITE" id="PS50267">
    <property type="entry name" value="NA_NEUROTRAN_SYMP_3"/>
    <property type="match status" value="1"/>
</dbReference>
<dbReference type="GO" id="GO:0005886">
    <property type="term" value="C:plasma membrane"/>
    <property type="evidence" value="ECO:0007669"/>
    <property type="project" value="TreeGrafter"/>
</dbReference>
<comment type="subcellular location">
    <subcellularLocation>
        <location evidence="1">Membrane</location>
        <topology evidence="1">Multi-pass membrane protein</topology>
    </subcellularLocation>
</comment>
<keyword evidence="11" id="KW-1185">Reference proteome</keyword>
<comment type="caution">
    <text evidence="10">The sequence shown here is derived from an EMBL/GenBank/DDBJ whole genome shotgun (WGS) entry which is preliminary data.</text>
</comment>
<feature type="transmembrane region" description="Helical" evidence="9">
    <location>
        <begin position="313"/>
        <end position="338"/>
    </location>
</feature>
<proteinExistence type="inferred from homology"/>
<feature type="transmembrane region" description="Helical" evidence="9">
    <location>
        <begin position="453"/>
        <end position="475"/>
    </location>
</feature>
<dbReference type="InterPro" id="IPR000175">
    <property type="entry name" value="Na/ntran_symport"/>
</dbReference>
<keyword evidence="7" id="KW-0325">Glycoprotein</keyword>
<accession>A0A8T0DIH4</accession>
<dbReference type="Proteomes" id="UP000699462">
    <property type="component" value="Unassembled WGS sequence"/>
</dbReference>
<evidence type="ECO:0000256" key="3">
    <source>
        <dbReference type="ARBA" id="ARBA00022448"/>
    </source>
</evidence>
<keyword evidence="8" id="KW-1015">Disulfide bond</keyword>
<evidence type="ECO:0000313" key="10">
    <source>
        <dbReference type="EMBL" id="KAF8567673.1"/>
    </source>
</evidence>
<feature type="transmembrane region" description="Helical" evidence="9">
    <location>
        <begin position="539"/>
        <end position="561"/>
    </location>
</feature>
<comment type="similarity">
    <text evidence="2">Belongs to the sodium:neurotransmitter symporter (SNF) (TC 2.A.22) family.</text>
</comment>
<evidence type="ECO:0000256" key="6">
    <source>
        <dbReference type="ARBA" id="ARBA00023136"/>
    </source>
</evidence>
<evidence type="ECO:0000256" key="8">
    <source>
        <dbReference type="PIRSR" id="PIRSR600175-2"/>
    </source>
</evidence>
<evidence type="ECO:0000256" key="9">
    <source>
        <dbReference type="SAM" id="Phobius"/>
    </source>
</evidence>
<dbReference type="SUPFAM" id="SSF161070">
    <property type="entry name" value="SNF-like"/>
    <property type="match status" value="1"/>
</dbReference>
<evidence type="ECO:0000256" key="1">
    <source>
        <dbReference type="ARBA" id="ARBA00004141"/>
    </source>
</evidence>
<feature type="disulfide bond" evidence="8">
    <location>
        <begin position="137"/>
        <end position="146"/>
    </location>
</feature>
<dbReference type="GO" id="GO:0005283">
    <property type="term" value="F:amino acid:sodium symporter activity"/>
    <property type="evidence" value="ECO:0007669"/>
    <property type="project" value="TreeGrafter"/>
</dbReference>
<feature type="transmembrane region" description="Helical" evidence="9">
    <location>
        <begin position="184"/>
        <end position="205"/>
    </location>
</feature>
<dbReference type="Pfam" id="PF00209">
    <property type="entry name" value="SNF"/>
    <property type="match status" value="1"/>
</dbReference>
<dbReference type="OrthoDB" id="6125674at2759"/>
<evidence type="ECO:0000256" key="5">
    <source>
        <dbReference type="ARBA" id="ARBA00022989"/>
    </source>
</evidence>
<dbReference type="InterPro" id="IPR037272">
    <property type="entry name" value="SNS_sf"/>
</dbReference>
<feature type="transmembrane region" description="Helical" evidence="9">
    <location>
        <begin position="212"/>
        <end position="237"/>
    </location>
</feature>
<reference evidence="10 11" key="1">
    <citation type="submission" date="2019-07" db="EMBL/GenBank/DDBJ databases">
        <title>Annotation for the trematode Paragonimus westermani.</title>
        <authorList>
            <person name="Choi Y.-J."/>
        </authorList>
    </citation>
    <scope>NUCLEOTIDE SEQUENCE [LARGE SCALE GENOMIC DNA]</scope>
    <source>
        <strain evidence="10">180907_Pwestermani</strain>
    </source>
</reference>
<feature type="transmembrane region" description="Helical" evidence="9">
    <location>
        <begin position="43"/>
        <end position="65"/>
    </location>
</feature>
<evidence type="ECO:0000256" key="2">
    <source>
        <dbReference type="ARBA" id="ARBA00006459"/>
    </source>
</evidence>
<keyword evidence="5 9" id="KW-1133">Transmembrane helix</keyword>